<comment type="caution">
    <text evidence="2">The sequence shown here is derived from an EMBL/GenBank/DDBJ whole genome shotgun (WGS) entry which is preliminary data.</text>
</comment>
<protein>
    <submittedName>
        <fullName evidence="2">Uncharacterized protein</fullName>
    </submittedName>
</protein>
<accession>A0A4Z2AX39</accession>
<evidence type="ECO:0000256" key="1">
    <source>
        <dbReference type="SAM" id="Coils"/>
    </source>
</evidence>
<dbReference type="AlphaFoldDB" id="A0A4Z2AX39"/>
<reference evidence="2 3" key="1">
    <citation type="submission" date="2019-04" db="EMBL/GenBank/DDBJ databases">
        <title>The sequence and de novo assembly of Takifugu bimaculatus genome using PacBio and Hi-C technologies.</title>
        <authorList>
            <person name="Xu P."/>
            <person name="Liu B."/>
            <person name="Zhou Z."/>
        </authorList>
    </citation>
    <scope>NUCLEOTIDE SEQUENCE [LARGE SCALE GENOMIC DNA]</scope>
    <source>
        <strain evidence="2">TB-2018</strain>
        <tissue evidence="2">Muscle</tissue>
    </source>
</reference>
<dbReference type="EMBL" id="SWLE01000022">
    <property type="protein sequence ID" value="TNM84487.1"/>
    <property type="molecule type" value="Genomic_DNA"/>
</dbReference>
<organism evidence="2 3">
    <name type="scientific">Takifugu bimaculatus</name>
    <dbReference type="NCBI Taxonomy" id="433685"/>
    <lineage>
        <taxon>Eukaryota</taxon>
        <taxon>Metazoa</taxon>
        <taxon>Chordata</taxon>
        <taxon>Craniata</taxon>
        <taxon>Vertebrata</taxon>
        <taxon>Euteleostomi</taxon>
        <taxon>Actinopterygii</taxon>
        <taxon>Neopterygii</taxon>
        <taxon>Teleostei</taxon>
        <taxon>Neoteleostei</taxon>
        <taxon>Acanthomorphata</taxon>
        <taxon>Eupercaria</taxon>
        <taxon>Tetraodontiformes</taxon>
        <taxon>Tetradontoidea</taxon>
        <taxon>Tetraodontidae</taxon>
        <taxon>Takifugu</taxon>
    </lineage>
</organism>
<name>A0A4Z2AX39_9TELE</name>
<proteinExistence type="predicted"/>
<evidence type="ECO:0000313" key="3">
    <source>
        <dbReference type="Proteomes" id="UP000516260"/>
    </source>
</evidence>
<feature type="coiled-coil region" evidence="1">
    <location>
        <begin position="248"/>
        <end position="371"/>
    </location>
</feature>
<keyword evidence="3" id="KW-1185">Reference proteome</keyword>
<evidence type="ECO:0000313" key="2">
    <source>
        <dbReference type="EMBL" id="TNM84487.1"/>
    </source>
</evidence>
<dbReference type="Proteomes" id="UP000516260">
    <property type="component" value="Chromosome 9"/>
</dbReference>
<gene>
    <name evidence="2" type="ORF">fugu_008665</name>
</gene>
<sequence>MKEVEEFESLEEEFRKEHEDVLQNEICDLRRAVEGSELQCQELQNKLESVTVELKKKSDFAEELQTMNGKDLVQEVAELRRSLHDAEGLGRDAKKEWAILRSQNLSLEESVVTLTASHNKMEAEVSSLRHQLSVEKSHNKQMQTDLQKELTVAFDENTKLTALLDGKVPKNLIDAVELERSAANLTKELTASREAEEALRGQLASLQVLPDQVQHLGKQAAEAQAVLHSVQDDIQHHRQKNADLMKLSEQKDSDIENLSRELQRVCDELAEARRSGEEERQLQPVIDSLTAEQDQQGRFATLNREKEELQEIIDVLRQEKQQLKAELEDTMELVAGAQGGFAQAEMLSLDQQSHEEEVRQLQQQIEQLQTSLQAAN</sequence>
<keyword evidence="1" id="KW-0175">Coiled coil</keyword>